<feature type="domain" description="GAF" evidence="1">
    <location>
        <begin position="33"/>
        <end position="173"/>
    </location>
</feature>
<dbReference type="InterPro" id="IPR003018">
    <property type="entry name" value="GAF"/>
</dbReference>
<accession>A0A511CW73</accession>
<dbReference type="Pfam" id="PF01590">
    <property type="entry name" value="GAF"/>
    <property type="match status" value="1"/>
</dbReference>
<dbReference type="Gene3D" id="1.10.10.2840">
    <property type="entry name" value="PucR C-terminal helix-turn-helix domain"/>
    <property type="match status" value="1"/>
</dbReference>
<dbReference type="RefSeq" id="WP_084796059.1">
    <property type="nucleotide sequence ID" value="NZ_AUII01000008.1"/>
</dbReference>
<comment type="caution">
    <text evidence="2">The sequence shown here is derived from an EMBL/GenBank/DDBJ whole genome shotgun (WGS) entry which is preliminary data.</text>
</comment>
<dbReference type="Pfam" id="PF13556">
    <property type="entry name" value="HTH_30"/>
    <property type="match status" value="1"/>
</dbReference>
<dbReference type="InterPro" id="IPR042070">
    <property type="entry name" value="PucR_C-HTH_sf"/>
</dbReference>
<evidence type="ECO:0000259" key="1">
    <source>
        <dbReference type="SMART" id="SM00065"/>
    </source>
</evidence>
<gene>
    <name evidence="2" type="ORF">PA7_06630</name>
</gene>
<dbReference type="Proteomes" id="UP000321328">
    <property type="component" value="Unassembled WGS sequence"/>
</dbReference>
<dbReference type="InterPro" id="IPR051448">
    <property type="entry name" value="CdaR-like_regulators"/>
</dbReference>
<dbReference type="AlphaFoldDB" id="A0A511CW73"/>
<organism evidence="2 3">
    <name type="scientific">Pseudonocardia asaccharolytica DSM 44247 = NBRC 16224</name>
    <dbReference type="NCBI Taxonomy" id="1123024"/>
    <lineage>
        <taxon>Bacteria</taxon>
        <taxon>Bacillati</taxon>
        <taxon>Actinomycetota</taxon>
        <taxon>Actinomycetes</taxon>
        <taxon>Pseudonocardiales</taxon>
        <taxon>Pseudonocardiaceae</taxon>
        <taxon>Pseudonocardia</taxon>
    </lineage>
</organism>
<dbReference type="OrthoDB" id="8450798at2"/>
<dbReference type="PANTHER" id="PTHR33744">
    <property type="entry name" value="CARBOHYDRATE DIACID REGULATOR"/>
    <property type="match status" value="1"/>
</dbReference>
<evidence type="ECO:0000313" key="3">
    <source>
        <dbReference type="Proteomes" id="UP000321328"/>
    </source>
</evidence>
<protein>
    <recommendedName>
        <fullName evidence="1">GAF domain-containing protein</fullName>
    </recommendedName>
</protein>
<keyword evidence="3" id="KW-1185">Reference proteome</keyword>
<proteinExistence type="predicted"/>
<dbReference type="InterPro" id="IPR025736">
    <property type="entry name" value="PucR_C-HTH_dom"/>
</dbReference>
<dbReference type="PANTHER" id="PTHR33744:SF7">
    <property type="entry name" value="PUCR FAMILY TRANSCRIPTIONAL REGULATOR"/>
    <property type="match status" value="1"/>
</dbReference>
<evidence type="ECO:0000313" key="2">
    <source>
        <dbReference type="EMBL" id="GEL16826.1"/>
    </source>
</evidence>
<dbReference type="Gene3D" id="3.30.450.40">
    <property type="match status" value="1"/>
</dbReference>
<dbReference type="SUPFAM" id="SSF55781">
    <property type="entry name" value="GAF domain-like"/>
    <property type="match status" value="1"/>
</dbReference>
<reference evidence="2 3" key="1">
    <citation type="submission" date="2019-07" db="EMBL/GenBank/DDBJ databases">
        <title>Whole genome shotgun sequence of Pseudonocardia asaccharolytica NBRC 16224.</title>
        <authorList>
            <person name="Hosoyama A."/>
            <person name="Uohara A."/>
            <person name="Ohji S."/>
            <person name="Ichikawa N."/>
        </authorList>
    </citation>
    <scope>NUCLEOTIDE SEQUENCE [LARGE SCALE GENOMIC DNA]</scope>
    <source>
        <strain evidence="2 3">NBRC 16224</strain>
    </source>
</reference>
<name>A0A511CW73_9PSEU</name>
<dbReference type="STRING" id="1123024.GCA_000423625_02239"/>
<dbReference type="InterPro" id="IPR029016">
    <property type="entry name" value="GAF-like_dom_sf"/>
</dbReference>
<sequence>MPSPTMVEPSTSTDAELGVLTPIRTSADVTDPALTDLLALVTRAARAELGVARCAVYLLRPGATLQRVMWAAAPGLEPSGDDVRSLDRAPLARESIRTGRLARAREVPGELTLVRPGRIRPAVAVPLLVDGEVLGILEMEDGQCGARDEHAVTGFAALAEAALAQAAQATRTARRERGLAGAEQVRHLLGALTGAVLDGAEIDDIVTLLGDLLGRPVALLGPDLRVRTWTAPQGLRLDSAPSLPPAALGVPAVRAALDRLGPARPSVLLTPRPASGLSRRHLVAVLVAEGQVAGYLDVIEMGRPLDLADTPVAEQAAAVLSLQVLGETRTARAAAQTRDDVLADLLRGSRAADDVRRVAQHVGLDLHSPHLLVRMPVAAGRSPACCRDRVAAAVARVLDAPPPAYAEPDAVVLLVRLPDDPGPPVLRAVHRGLRDALATVAAHTGVRRAVVSGVCRDVPDFPTALAETREIDGIVTALGGRADVVPVTELSTLRLVVNGDRADVAVRFAEQCIGPLRRSDQTTGGDLVETLRSYLASGAQVRATAKALGVHENTVRYRLGRIEHVTGMDMRRFDALLAAQLAFQVEGLTAAEDTR</sequence>
<dbReference type="SMART" id="SM00065">
    <property type="entry name" value="GAF"/>
    <property type="match status" value="1"/>
</dbReference>
<dbReference type="EMBL" id="BJVI01000004">
    <property type="protein sequence ID" value="GEL16826.1"/>
    <property type="molecule type" value="Genomic_DNA"/>
</dbReference>